<name>A0A2T4UDU8_9ACTN</name>
<reference evidence="1 2" key="1">
    <citation type="submission" date="2018-03" db="EMBL/GenBank/DDBJ databases">
        <title>Aquarubrobacter algicola gen. nov., sp. nov., a novel actinobacterium isolated from shallow eutrophic lake during the end of cyanobacterial harmful algal blooms.</title>
        <authorList>
            <person name="Chun S.J."/>
        </authorList>
    </citation>
    <scope>NUCLEOTIDE SEQUENCE [LARGE SCALE GENOMIC DNA]</scope>
    <source>
        <strain evidence="1 2">Seoho-28</strain>
    </source>
</reference>
<proteinExistence type="predicted"/>
<sequence>MLRGLGSRPCFSACGDSLTLQHRRNWAVSASGGLGLFGGRLSAAQTTPLRKGRSRTLTVRIPVDCTVPSRYAGGVRITGVARYRLTLRRVD</sequence>
<dbReference type="RefSeq" id="WP_107570727.1">
    <property type="nucleotide sequence ID" value="NZ_PYYB01000003.1"/>
</dbReference>
<protein>
    <submittedName>
        <fullName evidence="1">Uncharacterized protein</fullName>
    </submittedName>
</protein>
<evidence type="ECO:0000313" key="2">
    <source>
        <dbReference type="Proteomes" id="UP000240739"/>
    </source>
</evidence>
<accession>A0A2T4UDU8</accession>
<dbReference type="Proteomes" id="UP000240739">
    <property type="component" value="Unassembled WGS sequence"/>
</dbReference>
<dbReference type="EMBL" id="PYYB01000003">
    <property type="protein sequence ID" value="PTL55684.1"/>
    <property type="molecule type" value="Genomic_DNA"/>
</dbReference>
<organism evidence="1 2">
    <name type="scientific">Paraconexibacter algicola</name>
    <dbReference type="NCBI Taxonomy" id="2133960"/>
    <lineage>
        <taxon>Bacteria</taxon>
        <taxon>Bacillati</taxon>
        <taxon>Actinomycetota</taxon>
        <taxon>Thermoleophilia</taxon>
        <taxon>Solirubrobacterales</taxon>
        <taxon>Paraconexibacteraceae</taxon>
        <taxon>Paraconexibacter</taxon>
    </lineage>
</organism>
<evidence type="ECO:0000313" key="1">
    <source>
        <dbReference type="EMBL" id="PTL55684.1"/>
    </source>
</evidence>
<keyword evidence="2" id="KW-1185">Reference proteome</keyword>
<gene>
    <name evidence="1" type="ORF">C7Y72_18810</name>
</gene>
<dbReference type="AlphaFoldDB" id="A0A2T4UDU8"/>
<comment type="caution">
    <text evidence="1">The sequence shown here is derived from an EMBL/GenBank/DDBJ whole genome shotgun (WGS) entry which is preliminary data.</text>
</comment>